<evidence type="ECO:0000313" key="1">
    <source>
        <dbReference type="EMBL" id="OCT91904.1"/>
    </source>
</evidence>
<organism evidence="1 2">
    <name type="scientific">Xenopus laevis</name>
    <name type="common">African clawed frog</name>
    <dbReference type="NCBI Taxonomy" id="8355"/>
    <lineage>
        <taxon>Eukaryota</taxon>
        <taxon>Metazoa</taxon>
        <taxon>Chordata</taxon>
        <taxon>Craniata</taxon>
        <taxon>Vertebrata</taxon>
        <taxon>Euteleostomi</taxon>
        <taxon>Amphibia</taxon>
        <taxon>Batrachia</taxon>
        <taxon>Anura</taxon>
        <taxon>Pipoidea</taxon>
        <taxon>Pipidae</taxon>
        <taxon>Xenopodinae</taxon>
        <taxon>Xenopus</taxon>
        <taxon>Xenopus</taxon>
    </lineage>
</organism>
<dbReference type="Proteomes" id="UP000694892">
    <property type="component" value="Chromosome 2S"/>
</dbReference>
<proteinExistence type="predicted"/>
<evidence type="ECO:0000313" key="2">
    <source>
        <dbReference type="Proteomes" id="UP000694892"/>
    </source>
</evidence>
<sequence length="127" mass="14136">MGNKVTFLTALRYIASGVTYALLSSQKQPLIHTAYSRTTTANKIKHVPTVPTPWPSPGSFTCKSDNVVYLIMCLKCSTTGLYVEETGQTLHHRMNSHRFNIKHGNTDAPAEAHFCSNTSSKIFRSQF</sequence>
<gene>
    <name evidence="1" type="ORF">XELAEV_18014961mg</name>
</gene>
<dbReference type="EMBL" id="CM004469">
    <property type="protein sequence ID" value="OCT91904.1"/>
    <property type="molecule type" value="Genomic_DNA"/>
</dbReference>
<name>A0A974DH42_XENLA</name>
<evidence type="ECO:0008006" key="3">
    <source>
        <dbReference type="Google" id="ProtNLM"/>
    </source>
</evidence>
<protein>
    <recommendedName>
        <fullName evidence="3">GIY-YIG domain-containing protein</fullName>
    </recommendedName>
</protein>
<dbReference type="AlphaFoldDB" id="A0A974DH42"/>
<accession>A0A974DH42</accession>
<reference evidence="2" key="1">
    <citation type="journal article" date="2016" name="Nature">
        <title>Genome evolution in the allotetraploid frog Xenopus laevis.</title>
        <authorList>
            <person name="Session A.M."/>
            <person name="Uno Y."/>
            <person name="Kwon T."/>
            <person name="Chapman J.A."/>
            <person name="Toyoda A."/>
            <person name="Takahashi S."/>
            <person name="Fukui A."/>
            <person name="Hikosaka A."/>
            <person name="Suzuki A."/>
            <person name="Kondo M."/>
            <person name="van Heeringen S.J."/>
            <person name="Quigley I."/>
            <person name="Heinz S."/>
            <person name="Ogino H."/>
            <person name="Ochi H."/>
            <person name="Hellsten U."/>
            <person name="Lyons J.B."/>
            <person name="Simakov O."/>
            <person name="Putnam N."/>
            <person name="Stites J."/>
            <person name="Kuroki Y."/>
            <person name="Tanaka T."/>
            <person name="Michiue T."/>
            <person name="Watanabe M."/>
            <person name="Bogdanovic O."/>
            <person name="Lister R."/>
            <person name="Georgiou G."/>
            <person name="Paranjpe S.S."/>
            <person name="van Kruijsbergen I."/>
            <person name="Shu S."/>
            <person name="Carlson J."/>
            <person name="Kinoshita T."/>
            <person name="Ohta Y."/>
            <person name="Mawaribuchi S."/>
            <person name="Jenkins J."/>
            <person name="Grimwood J."/>
            <person name="Schmutz J."/>
            <person name="Mitros T."/>
            <person name="Mozaffari S.V."/>
            <person name="Suzuki Y."/>
            <person name="Haramoto Y."/>
            <person name="Yamamoto T.S."/>
            <person name="Takagi C."/>
            <person name="Heald R."/>
            <person name="Miller K."/>
            <person name="Haudenschild C."/>
            <person name="Kitzman J."/>
            <person name="Nakayama T."/>
            <person name="Izutsu Y."/>
            <person name="Robert J."/>
            <person name="Fortriede J."/>
            <person name="Burns K."/>
            <person name="Lotay V."/>
            <person name="Karimi K."/>
            <person name="Yasuoka Y."/>
            <person name="Dichmann D.S."/>
            <person name="Flajnik M.F."/>
            <person name="Houston D.W."/>
            <person name="Shendure J."/>
            <person name="DuPasquier L."/>
            <person name="Vize P.D."/>
            <person name="Zorn A.M."/>
            <person name="Ito M."/>
            <person name="Marcotte E.M."/>
            <person name="Wallingford J.B."/>
            <person name="Ito Y."/>
            <person name="Asashima M."/>
            <person name="Ueno N."/>
            <person name="Matsuda Y."/>
            <person name="Veenstra G.J."/>
            <person name="Fujiyama A."/>
            <person name="Harland R.M."/>
            <person name="Taira M."/>
            <person name="Rokhsar D.S."/>
        </authorList>
    </citation>
    <scope>NUCLEOTIDE SEQUENCE [LARGE SCALE GENOMIC DNA]</scope>
    <source>
        <strain evidence="2">J</strain>
    </source>
</reference>